<gene>
    <name evidence="3" type="ORF">SAMN04488505_111132</name>
</gene>
<keyword evidence="4" id="KW-1185">Reference proteome</keyword>
<reference evidence="3 4" key="1">
    <citation type="submission" date="2016-10" db="EMBL/GenBank/DDBJ databases">
        <authorList>
            <person name="de Groot N.N."/>
        </authorList>
    </citation>
    <scope>NUCLEOTIDE SEQUENCE [LARGE SCALE GENOMIC DNA]</scope>
    <source>
        <strain evidence="3 4">DSM 21039</strain>
    </source>
</reference>
<dbReference type="EMBL" id="FOBB01000011">
    <property type="protein sequence ID" value="SEN58336.1"/>
    <property type="molecule type" value="Genomic_DNA"/>
</dbReference>
<dbReference type="Proteomes" id="UP000198984">
    <property type="component" value="Unassembled WGS sequence"/>
</dbReference>
<dbReference type="InterPro" id="IPR036890">
    <property type="entry name" value="HATPase_C_sf"/>
</dbReference>
<dbReference type="STRING" id="573321.SAMN04488505_111132"/>
<dbReference type="PANTHER" id="PTHR34220:SF7">
    <property type="entry name" value="SENSOR HISTIDINE KINASE YPDA"/>
    <property type="match status" value="1"/>
</dbReference>
<dbReference type="GO" id="GO:0000155">
    <property type="term" value="F:phosphorelay sensor kinase activity"/>
    <property type="evidence" value="ECO:0007669"/>
    <property type="project" value="InterPro"/>
</dbReference>
<protein>
    <submittedName>
        <fullName evidence="3">Histidine kinase</fullName>
    </submittedName>
</protein>
<feature type="transmembrane region" description="Helical" evidence="1">
    <location>
        <begin position="92"/>
        <end position="114"/>
    </location>
</feature>
<evidence type="ECO:0000313" key="4">
    <source>
        <dbReference type="Proteomes" id="UP000198984"/>
    </source>
</evidence>
<dbReference type="SUPFAM" id="SSF55874">
    <property type="entry name" value="ATPase domain of HSP90 chaperone/DNA topoisomerase II/histidine kinase"/>
    <property type="match status" value="1"/>
</dbReference>
<feature type="transmembrane region" description="Helical" evidence="1">
    <location>
        <begin position="61"/>
        <end position="83"/>
    </location>
</feature>
<dbReference type="RefSeq" id="WP_089920237.1">
    <property type="nucleotide sequence ID" value="NZ_FOBB01000011.1"/>
</dbReference>
<keyword evidence="1" id="KW-0812">Transmembrane</keyword>
<evidence type="ECO:0000313" key="3">
    <source>
        <dbReference type="EMBL" id="SEN58336.1"/>
    </source>
</evidence>
<keyword evidence="1" id="KW-0472">Membrane</keyword>
<feature type="transmembrane region" description="Helical" evidence="1">
    <location>
        <begin position="7"/>
        <end position="25"/>
    </location>
</feature>
<keyword evidence="3" id="KW-0808">Transferase</keyword>
<proteinExistence type="predicted"/>
<sequence>MISFKKLEFGAVTAIFLLLIFPLLFRSVTDNVFEMQHSYGYKFHQYHQVFDYYIHYLLPSLAHITLVYAAFLFTNMVVVPIFLERQRWLPGLLLLAATVLILFTGIMVAYSYYYGYLLGVYSSIRGAHMYFAKSAFSTTMFYTIIYVVYYAGKHLYFQYVRGRKLLMNEPFVAVAAWIALLVFAVGIHSRILFILVACGGPYYAAVGYVWYTKIFPRYEKVHLRKWILARDVFLTSFIAGFSILLLTLAIRQERPAETLALMLGLFAVQLLVLLPITWWLYVARENRVATMLNLQKALGRSAADLDFLRSQINPHFLFNALNTLYGTALQENALNTSEGIQKLGDMMRFMLDENHLEKIALRKEVAYLHNYIALQRLRTQASPDIQIDVNINEDHCEHAIAPMLLIPFVENAFKHGISLRNRSKIAISLSCDKERIYFDVYNTTHARPDNDIERGPGIGLNNVRDRLSLLYPQRHELNIRQTATEYFVHLTIHVS</sequence>
<dbReference type="AlphaFoldDB" id="A0A1H8HQX3"/>
<organism evidence="3 4">
    <name type="scientific">Chitinophaga rupis</name>
    <dbReference type="NCBI Taxonomy" id="573321"/>
    <lineage>
        <taxon>Bacteria</taxon>
        <taxon>Pseudomonadati</taxon>
        <taxon>Bacteroidota</taxon>
        <taxon>Chitinophagia</taxon>
        <taxon>Chitinophagales</taxon>
        <taxon>Chitinophagaceae</taxon>
        <taxon>Chitinophaga</taxon>
    </lineage>
</organism>
<dbReference type="InterPro" id="IPR050640">
    <property type="entry name" value="Bact_2-comp_sensor_kinase"/>
</dbReference>
<feature type="transmembrane region" description="Helical" evidence="1">
    <location>
        <begin position="232"/>
        <end position="250"/>
    </location>
</feature>
<feature type="transmembrane region" description="Helical" evidence="1">
    <location>
        <begin position="191"/>
        <end position="211"/>
    </location>
</feature>
<dbReference type="PANTHER" id="PTHR34220">
    <property type="entry name" value="SENSOR HISTIDINE KINASE YPDA"/>
    <property type="match status" value="1"/>
</dbReference>
<dbReference type="OrthoDB" id="9792992at2"/>
<feature type="transmembrane region" description="Helical" evidence="1">
    <location>
        <begin position="164"/>
        <end position="185"/>
    </location>
</feature>
<keyword evidence="1" id="KW-1133">Transmembrane helix</keyword>
<dbReference type="GO" id="GO:0016020">
    <property type="term" value="C:membrane"/>
    <property type="evidence" value="ECO:0007669"/>
    <property type="project" value="InterPro"/>
</dbReference>
<dbReference type="Pfam" id="PF06580">
    <property type="entry name" value="His_kinase"/>
    <property type="match status" value="1"/>
</dbReference>
<accession>A0A1H8HQX3</accession>
<keyword evidence="3" id="KW-0418">Kinase</keyword>
<feature type="transmembrane region" description="Helical" evidence="1">
    <location>
        <begin position="134"/>
        <end position="152"/>
    </location>
</feature>
<evidence type="ECO:0000256" key="1">
    <source>
        <dbReference type="SAM" id="Phobius"/>
    </source>
</evidence>
<evidence type="ECO:0000259" key="2">
    <source>
        <dbReference type="Pfam" id="PF06580"/>
    </source>
</evidence>
<dbReference type="Gene3D" id="3.30.565.10">
    <property type="entry name" value="Histidine kinase-like ATPase, C-terminal domain"/>
    <property type="match status" value="1"/>
</dbReference>
<feature type="transmembrane region" description="Helical" evidence="1">
    <location>
        <begin position="262"/>
        <end position="282"/>
    </location>
</feature>
<dbReference type="InterPro" id="IPR010559">
    <property type="entry name" value="Sig_transdc_His_kin_internal"/>
</dbReference>
<feature type="domain" description="Signal transduction histidine kinase internal region" evidence="2">
    <location>
        <begin position="303"/>
        <end position="380"/>
    </location>
</feature>
<name>A0A1H8HQX3_9BACT</name>